<accession>A0A6G1LEF3</accession>
<sequence length="122" mass="13114">MTGQRNIQRQVSTFQTISGLERTDELITHVRRGEPVDSNWQVLAVETVTTFYVVPDAAAGGRAGLVDDVPTSRNVVILDDAAVNQDATTPEDVVMIDDAVVPEDIVMADSVNAPGNVKMSDC</sequence>
<name>A0A6G1LEF3_9PEZI</name>
<reference evidence="1" key="1">
    <citation type="journal article" date="2020" name="Stud. Mycol.">
        <title>101 Dothideomycetes genomes: a test case for predicting lifestyles and emergence of pathogens.</title>
        <authorList>
            <person name="Haridas S."/>
            <person name="Albert R."/>
            <person name="Binder M."/>
            <person name="Bloem J."/>
            <person name="Labutti K."/>
            <person name="Salamov A."/>
            <person name="Andreopoulos B."/>
            <person name="Baker S."/>
            <person name="Barry K."/>
            <person name="Bills G."/>
            <person name="Bluhm B."/>
            <person name="Cannon C."/>
            <person name="Castanera R."/>
            <person name="Culley D."/>
            <person name="Daum C."/>
            <person name="Ezra D."/>
            <person name="Gonzalez J."/>
            <person name="Henrissat B."/>
            <person name="Kuo A."/>
            <person name="Liang C."/>
            <person name="Lipzen A."/>
            <person name="Lutzoni F."/>
            <person name="Magnuson J."/>
            <person name="Mondo S."/>
            <person name="Nolan M."/>
            <person name="Ohm R."/>
            <person name="Pangilinan J."/>
            <person name="Park H.-J."/>
            <person name="Ramirez L."/>
            <person name="Alfaro M."/>
            <person name="Sun H."/>
            <person name="Tritt A."/>
            <person name="Yoshinaga Y."/>
            <person name="Zwiers L.-H."/>
            <person name="Turgeon B."/>
            <person name="Goodwin S."/>
            <person name="Spatafora J."/>
            <person name="Crous P."/>
            <person name="Grigoriev I."/>
        </authorList>
    </citation>
    <scope>NUCLEOTIDE SEQUENCE</scope>
    <source>
        <strain evidence="1">CBS 116005</strain>
    </source>
</reference>
<protein>
    <submittedName>
        <fullName evidence="1">Uncharacterized protein</fullName>
    </submittedName>
</protein>
<dbReference type="EMBL" id="ML995820">
    <property type="protein sequence ID" value="KAF2771267.1"/>
    <property type="molecule type" value="Genomic_DNA"/>
</dbReference>
<organism evidence="1 2">
    <name type="scientific">Teratosphaeria nubilosa</name>
    <dbReference type="NCBI Taxonomy" id="161662"/>
    <lineage>
        <taxon>Eukaryota</taxon>
        <taxon>Fungi</taxon>
        <taxon>Dikarya</taxon>
        <taxon>Ascomycota</taxon>
        <taxon>Pezizomycotina</taxon>
        <taxon>Dothideomycetes</taxon>
        <taxon>Dothideomycetidae</taxon>
        <taxon>Mycosphaerellales</taxon>
        <taxon>Teratosphaeriaceae</taxon>
        <taxon>Teratosphaeria</taxon>
    </lineage>
</organism>
<evidence type="ECO:0000313" key="2">
    <source>
        <dbReference type="Proteomes" id="UP000799436"/>
    </source>
</evidence>
<dbReference type="AlphaFoldDB" id="A0A6G1LEF3"/>
<dbReference type="Proteomes" id="UP000799436">
    <property type="component" value="Unassembled WGS sequence"/>
</dbReference>
<proteinExistence type="predicted"/>
<gene>
    <name evidence="1" type="ORF">EJ03DRAFT_349676</name>
</gene>
<keyword evidence="2" id="KW-1185">Reference proteome</keyword>
<evidence type="ECO:0000313" key="1">
    <source>
        <dbReference type="EMBL" id="KAF2771267.1"/>
    </source>
</evidence>